<dbReference type="VEuPathDB" id="FungiDB:CTRG_05806"/>
<evidence type="ECO:0000313" key="2">
    <source>
        <dbReference type="EMBL" id="EER30407.1"/>
    </source>
</evidence>
<organism evidence="2 3">
    <name type="scientific">Candida tropicalis (strain ATCC MYA-3404 / T1)</name>
    <name type="common">Yeast</name>
    <dbReference type="NCBI Taxonomy" id="294747"/>
    <lineage>
        <taxon>Eukaryota</taxon>
        <taxon>Fungi</taxon>
        <taxon>Dikarya</taxon>
        <taxon>Ascomycota</taxon>
        <taxon>Saccharomycotina</taxon>
        <taxon>Pichiomycetes</taxon>
        <taxon>Debaryomycetaceae</taxon>
        <taxon>Candida/Lodderomyces clade</taxon>
        <taxon>Candida</taxon>
    </lineage>
</organism>
<sequence length="129" mass="13282">MNFFKLILCIASYLALAFALADQDDGNAAKTTATTTSATYVWITTTVGGQLATISVPYSQSFMSTYSTANSDAVESGSVGLGSISGSLGGIRSYSQTTITNSNDAPSHFNFDGLYSGVIGGVVLLLGLL</sequence>
<protein>
    <recommendedName>
        <fullName evidence="4">Protein KRE1</fullName>
    </recommendedName>
</protein>
<dbReference type="GeneID" id="8296730"/>
<dbReference type="AlphaFoldDB" id="C5MIB3"/>
<dbReference type="RefSeq" id="XP_002546328.1">
    <property type="nucleotide sequence ID" value="XM_002546282.1"/>
</dbReference>
<evidence type="ECO:0000313" key="3">
    <source>
        <dbReference type="Proteomes" id="UP000002037"/>
    </source>
</evidence>
<dbReference type="Proteomes" id="UP000002037">
    <property type="component" value="Unassembled WGS sequence"/>
</dbReference>
<keyword evidence="1" id="KW-0732">Signal</keyword>
<evidence type="ECO:0000256" key="1">
    <source>
        <dbReference type="SAM" id="SignalP"/>
    </source>
</evidence>
<dbReference type="EMBL" id="GG692404">
    <property type="protein sequence ID" value="EER30407.1"/>
    <property type="molecule type" value="Genomic_DNA"/>
</dbReference>
<dbReference type="HOGENOM" id="CLU_156717_0_0_1"/>
<dbReference type="GO" id="GO:0031505">
    <property type="term" value="P:fungal-type cell wall organization"/>
    <property type="evidence" value="ECO:0007669"/>
    <property type="project" value="InterPro"/>
</dbReference>
<accession>C5MIB3</accession>
<dbReference type="eggNOG" id="ENOG502SASR">
    <property type="taxonomic scope" value="Eukaryota"/>
</dbReference>
<evidence type="ECO:0008006" key="4">
    <source>
        <dbReference type="Google" id="ProtNLM"/>
    </source>
</evidence>
<gene>
    <name evidence="2" type="ORF">CTRG_05806</name>
</gene>
<dbReference type="KEGG" id="ctp:CTRG_05806"/>
<reference evidence="2 3" key="1">
    <citation type="journal article" date="2009" name="Nature">
        <title>Evolution of pathogenicity and sexual reproduction in eight Candida genomes.</title>
        <authorList>
            <person name="Butler G."/>
            <person name="Rasmussen M.D."/>
            <person name="Lin M.F."/>
            <person name="Santos M.A."/>
            <person name="Sakthikumar S."/>
            <person name="Munro C.A."/>
            <person name="Rheinbay E."/>
            <person name="Grabherr M."/>
            <person name="Forche A."/>
            <person name="Reedy J.L."/>
            <person name="Agrafioti I."/>
            <person name="Arnaud M.B."/>
            <person name="Bates S."/>
            <person name="Brown A.J."/>
            <person name="Brunke S."/>
            <person name="Costanzo M.C."/>
            <person name="Fitzpatrick D.A."/>
            <person name="de Groot P.W."/>
            <person name="Harris D."/>
            <person name="Hoyer L.L."/>
            <person name="Hube B."/>
            <person name="Klis F.M."/>
            <person name="Kodira C."/>
            <person name="Lennard N."/>
            <person name="Logue M.E."/>
            <person name="Martin R."/>
            <person name="Neiman A.M."/>
            <person name="Nikolaou E."/>
            <person name="Quail M.A."/>
            <person name="Quinn J."/>
            <person name="Santos M.C."/>
            <person name="Schmitzberger F.F."/>
            <person name="Sherlock G."/>
            <person name="Shah P."/>
            <person name="Silverstein K.A."/>
            <person name="Skrzypek M.S."/>
            <person name="Soll D."/>
            <person name="Staggs R."/>
            <person name="Stansfield I."/>
            <person name="Stumpf M.P."/>
            <person name="Sudbery P.E."/>
            <person name="Srikantha T."/>
            <person name="Zeng Q."/>
            <person name="Berman J."/>
            <person name="Berriman M."/>
            <person name="Heitman J."/>
            <person name="Gow N.A."/>
            <person name="Lorenz M.C."/>
            <person name="Birren B.W."/>
            <person name="Kellis M."/>
            <person name="Cuomo C.A."/>
        </authorList>
    </citation>
    <scope>NUCLEOTIDE SEQUENCE [LARGE SCALE GENOMIC DNA]</scope>
    <source>
        <strain evidence="3">ATCC MYA-3404 / T1</strain>
    </source>
</reference>
<feature type="signal peptide" evidence="1">
    <location>
        <begin position="1"/>
        <end position="19"/>
    </location>
</feature>
<dbReference type="Pfam" id="PF17056">
    <property type="entry name" value="KRE1"/>
    <property type="match status" value="1"/>
</dbReference>
<feature type="chain" id="PRO_5002952919" description="Protein KRE1" evidence="1">
    <location>
        <begin position="20"/>
        <end position="129"/>
    </location>
</feature>
<dbReference type="STRING" id="294747.C5MIB3"/>
<name>C5MIB3_CANTT</name>
<keyword evidence="3" id="KW-1185">Reference proteome</keyword>
<proteinExistence type="predicted"/>
<dbReference type="InterPro" id="IPR031452">
    <property type="entry name" value="Kre1"/>
</dbReference>